<evidence type="ECO:0000313" key="2">
    <source>
        <dbReference type="EMBL" id="RKP36200.1"/>
    </source>
</evidence>
<protein>
    <recommendedName>
        <fullName evidence="4">Sds3-like-domain-containing protein</fullName>
    </recommendedName>
</protein>
<feature type="region of interest" description="Disordered" evidence="1">
    <location>
        <begin position="1"/>
        <end position="107"/>
    </location>
</feature>
<feature type="compositionally biased region" description="Polar residues" evidence="1">
    <location>
        <begin position="1"/>
        <end position="10"/>
    </location>
</feature>
<reference evidence="3" key="1">
    <citation type="journal article" date="2018" name="Nat. Microbiol.">
        <title>Leveraging single-cell genomics to expand the fungal tree of life.</title>
        <authorList>
            <person name="Ahrendt S.R."/>
            <person name="Quandt C.A."/>
            <person name="Ciobanu D."/>
            <person name="Clum A."/>
            <person name="Salamov A."/>
            <person name="Andreopoulos B."/>
            <person name="Cheng J.F."/>
            <person name="Woyke T."/>
            <person name="Pelin A."/>
            <person name="Henrissat B."/>
            <person name="Reynolds N.K."/>
            <person name="Benny G.L."/>
            <person name="Smith M.E."/>
            <person name="James T.Y."/>
            <person name="Grigoriev I.V."/>
        </authorList>
    </citation>
    <scope>NUCLEOTIDE SEQUENCE [LARGE SCALE GENOMIC DNA]</scope>
    <source>
        <strain evidence="3">RSA 468</strain>
    </source>
</reference>
<dbReference type="AlphaFoldDB" id="A0A4P9ZUD2"/>
<dbReference type="Proteomes" id="UP000268162">
    <property type="component" value="Unassembled WGS sequence"/>
</dbReference>
<proteinExistence type="predicted"/>
<keyword evidence="3" id="KW-1185">Reference proteome</keyword>
<gene>
    <name evidence="2" type="ORF">BJ085DRAFT_34279</name>
</gene>
<evidence type="ECO:0000256" key="1">
    <source>
        <dbReference type="SAM" id="MobiDB-lite"/>
    </source>
</evidence>
<accession>A0A4P9ZUD2</accession>
<name>A0A4P9ZUD2_9FUNG</name>
<dbReference type="EMBL" id="ML002700">
    <property type="protein sequence ID" value="RKP36200.1"/>
    <property type="molecule type" value="Genomic_DNA"/>
</dbReference>
<organism evidence="2 3">
    <name type="scientific">Dimargaris cristalligena</name>
    <dbReference type="NCBI Taxonomy" id="215637"/>
    <lineage>
        <taxon>Eukaryota</taxon>
        <taxon>Fungi</taxon>
        <taxon>Fungi incertae sedis</taxon>
        <taxon>Zoopagomycota</taxon>
        <taxon>Kickxellomycotina</taxon>
        <taxon>Dimargaritomycetes</taxon>
        <taxon>Dimargaritales</taxon>
        <taxon>Dimargaritaceae</taxon>
        <taxon>Dimargaris</taxon>
    </lineage>
</organism>
<sequence>MSTASPTTLPLTGDHADLAPLEPMAHPAKEEGPTPSTRSQFDPSSSDPSDAEDPSVDTPVSDTLVSDDNEDATTPKKPLPKRSRQESGPAEREFSPMKAGRQLSAKRRHVAQELKLLNKDSHPEFQPYLDELNDKFEARRQKVRAVWYLRRDAIMAELEGQSEIISRSYLEFKGSLRGELLDPWKESQIRIRDWNRQFAQRNIGRRPPVTDAHLDPLDADLIAMGGRPKP</sequence>
<evidence type="ECO:0000313" key="3">
    <source>
        <dbReference type="Proteomes" id="UP000268162"/>
    </source>
</evidence>
<evidence type="ECO:0008006" key="4">
    <source>
        <dbReference type="Google" id="ProtNLM"/>
    </source>
</evidence>
<feature type="compositionally biased region" description="Basic and acidic residues" evidence="1">
    <location>
        <begin position="83"/>
        <end position="95"/>
    </location>
</feature>